<dbReference type="PANTHER" id="PTHR35807">
    <property type="entry name" value="TRANSCRIPTIONAL REGULATOR REDD-RELATED"/>
    <property type="match status" value="1"/>
</dbReference>
<dbReference type="InterPro" id="IPR019734">
    <property type="entry name" value="TPR_rpt"/>
</dbReference>
<dbReference type="Gene3D" id="3.40.50.300">
    <property type="entry name" value="P-loop containing nucleotide triphosphate hydrolases"/>
    <property type="match status" value="1"/>
</dbReference>
<dbReference type="EMBL" id="JACHBR010000001">
    <property type="protein sequence ID" value="MBB5626330.1"/>
    <property type="molecule type" value="Genomic_DNA"/>
</dbReference>
<evidence type="ECO:0000256" key="2">
    <source>
        <dbReference type="ARBA" id="ARBA00023015"/>
    </source>
</evidence>
<dbReference type="GO" id="GO:0000160">
    <property type="term" value="P:phosphorelay signal transduction system"/>
    <property type="evidence" value="ECO:0007669"/>
    <property type="project" value="InterPro"/>
</dbReference>
<dbReference type="Gene3D" id="1.25.40.10">
    <property type="entry name" value="Tetratricopeptide repeat domain"/>
    <property type="match status" value="3"/>
</dbReference>
<dbReference type="InterPro" id="IPR016032">
    <property type="entry name" value="Sig_transdc_resp-reg_C-effctor"/>
</dbReference>
<comment type="similarity">
    <text evidence="1">Belongs to the AfsR/DnrI/RedD regulatory family.</text>
</comment>
<feature type="DNA-binding region" description="OmpR/PhoB-type" evidence="5">
    <location>
        <begin position="1"/>
        <end position="106"/>
    </location>
</feature>
<feature type="region of interest" description="Disordered" evidence="6">
    <location>
        <begin position="261"/>
        <end position="308"/>
    </location>
</feature>
<dbReference type="Pfam" id="PF13432">
    <property type="entry name" value="TPR_16"/>
    <property type="match status" value="2"/>
</dbReference>
<dbReference type="InterPro" id="IPR001867">
    <property type="entry name" value="OmpR/PhoB-type_DNA-bd"/>
</dbReference>
<reference evidence="8 9" key="1">
    <citation type="submission" date="2020-08" db="EMBL/GenBank/DDBJ databases">
        <title>Sequencing the genomes of 1000 actinobacteria strains.</title>
        <authorList>
            <person name="Klenk H.-P."/>
        </authorList>
    </citation>
    <scope>NUCLEOTIDE SEQUENCE [LARGE SCALE GENOMIC DNA]</scope>
    <source>
        <strain evidence="8 9">DSM 45790</strain>
    </source>
</reference>
<gene>
    <name evidence="8" type="ORF">BJ981_002029</name>
</gene>
<evidence type="ECO:0000256" key="3">
    <source>
        <dbReference type="ARBA" id="ARBA00023125"/>
    </source>
</evidence>
<proteinExistence type="inferred from homology"/>
<dbReference type="SUPFAM" id="SSF46894">
    <property type="entry name" value="C-terminal effector domain of the bipartite response regulators"/>
    <property type="match status" value="1"/>
</dbReference>
<dbReference type="Proteomes" id="UP000588112">
    <property type="component" value="Unassembled WGS sequence"/>
</dbReference>
<keyword evidence="4" id="KW-0804">Transcription</keyword>
<dbReference type="Pfam" id="PF00931">
    <property type="entry name" value="NB-ARC"/>
    <property type="match status" value="1"/>
</dbReference>
<keyword evidence="3 5" id="KW-0238">DNA-binding</keyword>
<dbReference type="PANTHER" id="PTHR35807:SF1">
    <property type="entry name" value="TRANSCRIPTIONAL REGULATOR REDD"/>
    <property type="match status" value="1"/>
</dbReference>
<dbReference type="InterPro" id="IPR011990">
    <property type="entry name" value="TPR-like_helical_dom_sf"/>
</dbReference>
<dbReference type="RefSeq" id="WP_184610229.1">
    <property type="nucleotide sequence ID" value="NZ_BOOS01000027.1"/>
</dbReference>
<comment type="caution">
    <text evidence="8">The sequence shown here is derived from an EMBL/GenBank/DDBJ whole genome shotgun (WGS) entry which is preliminary data.</text>
</comment>
<dbReference type="GO" id="GO:0006355">
    <property type="term" value="P:regulation of DNA-templated transcription"/>
    <property type="evidence" value="ECO:0007669"/>
    <property type="project" value="InterPro"/>
</dbReference>
<sequence>MASQGDEAGLRFAVLGPVLAWRDGRELELGTPLQRSILAMLLLREGRAVSPTEMIDAIWGDDAPPRALGALRTYVSRLRAVLEPDRSPRMRPELLTSVGRGYALRLPPGAFDLAEFERLVAEAETERRNDDPAAAAATLRRALGLWSGEPLAGAVGPYIESQRGRLVERRVGVVETLMELDLELGRHADVVHELIALIAEHPLRERLRGQLMLAYYRCGRQADALAVFGDIRRALVEELGIDPGRELASLHQRILAADPGLAWTRRAPSPDGDGPGRDARAPSAEAPAAEDAEYEGVQEMPRPAQLPAAVSDFTGRREVVNRLRTLLTSAGGAEGVPVAAVSGIGGVGKTALAVHVAHSLHEVFPDGQLYADLRGYGEEPTAPESVLAAFLRALGLPVDIIPDGLAERGALFRSLLADRRMIVLLDNARDAEQVEHLLPGTAGCAAIVTSRVKLADLPSARLVDLEVMEPEEALSLFAAVAGPERVAVERAAAMDVVAICGFLPLAVRIVAARLAARPGWTVASLVPRLADERRRLDEMRIGHLAVDATFSLGYGHLDAGQARAFRLLSLPNGPDISVQAAAALLDLTMIETEDMLESLVDVSLLEAPAPGRYRYHDLLRLFARRHAEANEGADAGGPATRRLLGFYLASAQAAHRLAYEGSVIWRHLTATGITGRTFSSADEAVLWLTVEAETLFAAIGQAAESARTPETLRLAADLLLAMEPLLESGAFVREFHGRATTVLVSAQAIGDRPGELRCRYVLGRVLFGANRLREADAEFRAALELADAIGDPIVTGETYNALAVVAGRRRRHEEALAWFDSALKAFKESGAIGGEALVASYSSRDHLGLGRTDEAISAAERGLALFSELGSGAGMARARYQLGVVLSRVGRLTEAVVHHAECLDFFRAGGQKVWEQRICCRLAETFINAERYKDAARHAEQALTLSREIGHPYGEALSLTVLGRALAGLGSVRRSGDCLKRALDIFTRLGSPEADDLRALLKLDQVSD</sequence>
<keyword evidence="9" id="KW-1185">Reference proteome</keyword>
<dbReference type="InterPro" id="IPR051677">
    <property type="entry name" value="AfsR-DnrI-RedD_regulator"/>
</dbReference>
<dbReference type="InterPro" id="IPR005158">
    <property type="entry name" value="BTAD"/>
</dbReference>
<evidence type="ECO:0000256" key="4">
    <source>
        <dbReference type="ARBA" id="ARBA00023163"/>
    </source>
</evidence>
<evidence type="ECO:0000259" key="7">
    <source>
        <dbReference type="PROSITE" id="PS51755"/>
    </source>
</evidence>
<dbReference type="Gene3D" id="1.10.10.10">
    <property type="entry name" value="Winged helix-like DNA-binding domain superfamily/Winged helix DNA-binding domain"/>
    <property type="match status" value="1"/>
</dbReference>
<dbReference type="AlphaFoldDB" id="A0A7W8Z2T1"/>
<dbReference type="CDD" id="cd00383">
    <property type="entry name" value="trans_reg_C"/>
    <property type="match status" value="1"/>
</dbReference>
<dbReference type="SMART" id="SM01043">
    <property type="entry name" value="BTAD"/>
    <property type="match status" value="1"/>
</dbReference>
<dbReference type="PRINTS" id="PR00364">
    <property type="entry name" value="DISEASERSIST"/>
</dbReference>
<evidence type="ECO:0000256" key="1">
    <source>
        <dbReference type="ARBA" id="ARBA00005820"/>
    </source>
</evidence>
<evidence type="ECO:0000313" key="9">
    <source>
        <dbReference type="Proteomes" id="UP000588112"/>
    </source>
</evidence>
<dbReference type="Pfam" id="PF03704">
    <property type="entry name" value="BTAD"/>
    <property type="match status" value="1"/>
</dbReference>
<feature type="domain" description="OmpR/PhoB-type" evidence="7">
    <location>
        <begin position="1"/>
        <end position="106"/>
    </location>
</feature>
<dbReference type="InterPro" id="IPR027417">
    <property type="entry name" value="P-loop_NTPase"/>
</dbReference>
<dbReference type="InterPro" id="IPR002182">
    <property type="entry name" value="NB-ARC"/>
</dbReference>
<evidence type="ECO:0000313" key="8">
    <source>
        <dbReference type="EMBL" id="MBB5626330.1"/>
    </source>
</evidence>
<dbReference type="PROSITE" id="PS51755">
    <property type="entry name" value="OMPR_PHOB"/>
    <property type="match status" value="1"/>
</dbReference>
<dbReference type="GO" id="GO:0043531">
    <property type="term" value="F:ADP binding"/>
    <property type="evidence" value="ECO:0007669"/>
    <property type="project" value="InterPro"/>
</dbReference>
<dbReference type="Pfam" id="PF00486">
    <property type="entry name" value="Trans_reg_C"/>
    <property type="match status" value="1"/>
</dbReference>
<organism evidence="8 9">
    <name type="scientific">Sphaerisporangium krabiense</name>
    <dbReference type="NCBI Taxonomy" id="763782"/>
    <lineage>
        <taxon>Bacteria</taxon>
        <taxon>Bacillati</taxon>
        <taxon>Actinomycetota</taxon>
        <taxon>Actinomycetes</taxon>
        <taxon>Streptosporangiales</taxon>
        <taxon>Streptosporangiaceae</taxon>
        <taxon>Sphaerisporangium</taxon>
    </lineage>
</organism>
<dbReference type="CDD" id="cd15831">
    <property type="entry name" value="BTAD"/>
    <property type="match status" value="1"/>
</dbReference>
<dbReference type="SUPFAM" id="SSF48452">
    <property type="entry name" value="TPR-like"/>
    <property type="match status" value="3"/>
</dbReference>
<dbReference type="SMART" id="SM00028">
    <property type="entry name" value="TPR"/>
    <property type="match status" value="5"/>
</dbReference>
<accession>A0A7W8Z2T1</accession>
<dbReference type="InterPro" id="IPR036388">
    <property type="entry name" value="WH-like_DNA-bd_sf"/>
</dbReference>
<dbReference type="GO" id="GO:0003677">
    <property type="term" value="F:DNA binding"/>
    <property type="evidence" value="ECO:0007669"/>
    <property type="project" value="UniProtKB-UniRule"/>
</dbReference>
<evidence type="ECO:0000256" key="5">
    <source>
        <dbReference type="PROSITE-ProRule" id="PRU01091"/>
    </source>
</evidence>
<evidence type="ECO:0000256" key="6">
    <source>
        <dbReference type="SAM" id="MobiDB-lite"/>
    </source>
</evidence>
<dbReference type="SUPFAM" id="SSF52540">
    <property type="entry name" value="P-loop containing nucleoside triphosphate hydrolases"/>
    <property type="match status" value="1"/>
</dbReference>
<name>A0A7W8Z2T1_9ACTN</name>
<dbReference type="SMART" id="SM00862">
    <property type="entry name" value="Trans_reg_C"/>
    <property type="match status" value="1"/>
</dbReference>
<keyword evidence="2" id="KW-0805">Transcription regulation</keyword>
<protein>
    <submittedName>
        <fullName evidence="8">DNA-binding SARP family transcriptional activator/tetratricopeptide (TPR) repeat protein</fullName>
    </submittedName>
</protein>